<dbReference type="InterPro" id="IPR056470">
    <property type="entry name" value="BesD/HalB-like"/>
</dbReference>
<reference evidence="1 2" key="1">
    <citation type="submission" date="2016-09" db="EMBL/GenBank/DDBJ databases">
        <title>Extensive genetic diversity and differential bi-allelic expression allows diatom success in the polar Southern Ocean.</title>
        <authorList>
            <consortium name="DOE Joint Genome Institute"/>
            <person name="Mock T."/>
            <person name="Otillar R.P."/>
            <person name="Strauss J."/>
            <person name="Dupont C."/>
            <person name="Frickenhaus S."/>
            <person name="Maumus F."/>
            <person name="Mcmullan M."/>
            <person name="Sanges R."/>
            <person name="Schmutz J."/>
            <person name="Toseland A."/>
            <person name="Valas R."/>
            <person name="Veluchamy A."/>
            <person name="Ward B.J."/>
            <person name="Allen A."/>
            <person name="Barry K."/>
            <person name="Falciatore A."/>
            <person name="Ferrante M."/>
            <person name="Fortunato A.E."/>
            <person name="Gloeckner G."/>
            <person name="Gruber A."/>
            <person name="Hipkin R."/>
            <person name="Janech M."/>
            <person name="Kroth P."/>
            <person name="Leese F."/>
            <person name="Lindquist E."/>
            <person name="Lyon B.R."/>
            <person name="Martin J."/>
            <person name="Mayer C."/>
            <person name="Parker M."/>
            <person name="Quesneville H."/>
            <person name="Raymond J."/>
            <person name="Uhlig C."/>
            <person name="Valentin K.U."/>
            <person name="Worden A.Z."/>
            <person name="Armbrust E.V."/>
            <person name="Bowler C."/>
            <person name="Green B."/>
            <person name="Moulton V."/>
            <person name="Van Oosterhout C."/>
            <person name="Grigoriev I."/>
        </authorList>
    </citation>
    <scope>NUCLEOTIDE SEQUENCE [LARGE SCALE GENOMIC DNA]</scope>
    <source>
        <strain evidence="1 2">CCMP1102</strain>
    </source>
</reference>
<dbReference type="OrthoDB" id="10400536at2759"/>
<dbReference type="Proteomes" id="UP000095751">
    <property type="component" value="Unassembled WGS sequence"/>
</dbReference>
<evidence type="ECO:0000313" key="2">
    <source>
        <dbReference type="Proteomes" id="UP000095751"/>
    </source>
</evidence>
<accession>A0A1E7FHZ5</accession>
<dbReference type="EMBL" id="KV784357">
    <property type="protein sequence ID" value="OEU17799.1"/>
    <property type="molecule type" value="Genomic_DNA"/>
</dbReference>
<dbReference type="InParanoid" id="A0A1E7FHZ5"/>
<protein>
    <recommendedName>
        <fullName evidence="3">Fe2OG dioxygenase domain-containing protein</fullName>
    </recommendedName>
</protein>
<dbReference type="AlphaFoldDB" id="A0A1E7FHZ5"/>
<keyword evidence="2" id="KW-1185">Reference proteome</keyword>
<evidence type="ECO:0008006" key="3">
    <source>
        <dbReference type="Google" id="ProtNLM"/>
    </source>
</evidence>
<dbReference type="KEGG" id="fcy:FRACYDRAFT_238225"/>
<sequence length="325" mass="36949">MSQSNNDSSNNAPESSEQLLNWSMLDEPSIIEYCRNSLRDDGVMVLKDFTTQYGLNNLKDEILSVPYSDIQKDCTPWQDQGDHTNYLSSHPRNFMMKKVSAAFVGRKTLEHDTTDRLCMSIYNDENNNNKKKVSDENENENKDERLLHFLSSVADTKLYKSTDENGSVYSYRIHPNHNAPWHFDESPYTAILYLQNTEEGCGGEFEYIPWCRPTSSKDDVKGHDIVRTVLMDGGGMENEEDDDTNNKSGVVMKRINVEPGSLIFFNGSRTFHRAAPITGPTIRIGLVFTYSDIKGFMNSDDVKDNNKWDPVDATATECLVESSEK</sequence>
<dbReference type="Pfam" id="PF23169">
    <property type="entry name" value="HalD"/>
    <property type="match status" value="1"/>
</dbReference>
<proteinExistence type="predicted"/>
<dbReference type="Gene3D" id="2.60.120.620">
    <property type="entry name" value="q2cbj1_9rhob like domain"/>
    <property type="match status" value="1"/>
</dbReference>
<gene>
    <name evidence="1" type="ORF">FRACYDRAFT_238225</name>
</gene>
<organism evidence="1 2">
    <name type="scientific">Fragilariopsis cylindrus CCMP1102</name>
    <dbReference type="NCBI Taxonomy" id="635003"/>
    <lineage>
        <taxon>Eukaryota</taxon>
        <taxon>Sar</taxon>
        <taxon>Stramenopiles</taxon>
        <taxon>Ochrophyta</taxon>
        <taxon>Bacillariophyta</taxon>
        <taxon>Bacillariophyceae</taxon>
        <taxon>Bacillariophycidae</taxon>
        <taxon>Bacillariales</taxon>
        <taxon>Bacillariaceae</taxon>
        <taxon>Fragilariopsis</taxon>
    </lineage>
</organism>
<name>A0A1E7FHZ5_9STRA</name>
<dbReference type="SUPFAM" id="SSF51197">
    <property type="entry name" value="Clavaminate synthase-like"/>
    <property type="match status" value="1"/>
</dbReference>
<evidence type="ECO:0000313" key="1">
    <source>
        <dbReference type="EMBL" id="OEU17799.1"/>
    </source>
</evidence>